<accession>A0ABT8KUI9</accession>
<gene>
    <name evidence="5" type="ORF">QQ008_23845</name>
</gene>
<dbReference type="EC" id="3.5.1.28" evidence="2"/>
<keyword evidence="3 5" id="KW-0378">Hydrolase</keyword>
<name>A0ABT8KUI9_9BACT</name>
<dbReference type="Pfam" id="PF01520">
    <property type="entry name" value="Amidase_3"/>
    <property type="match status" value="1"/>
</dbReference>
<evidence type="ECO:0000259" key="4">
    <source>
        <dbReference type="Pfam" id="PF01520"/>
    </source>
</evidence>
<protein>
    <recommendedName>
        <fullName evidence="2">N-acetylmuramoyl-L-alanine amidase</fullName>
        <ecNumber evidence="2">3.5.1.28</ecNumber>
    </recommendedName>
</protein>
<dbReference type="InterPro" id="IPR050695">
    <property type="entry name" value="N-acetylmuramoyl_amidase_3"/>
</dbReference>
<dbReference type="CDD" id="cd02696">
    <property type="entry name" value="MurNAc-LAA"/>
    <property type="match status" value="1"/>
</dbReference>
<evidence type="ECO:0000256" key="1">
    <source>
        <dbReference type="ARBA" id="ARBA00001561"/>
    </source>
</evidence>
<reference evidence="5" key="1">
    <citation type="submission" date="2023-06" db="EMBL/GenBank/DDBJ databases">
        <title>Genomic of Parafulvivirga corallium.</title>
        <authorList>
            <person name="Wang G."/>
        </authorList>
    </citation>
    <scope>NUCLEOTIDE SEQUENCE</scope>
    <source>
        <strain evidence="5">BMA10</strain>
    </source>
</reference>
<organism evidence="5 6">
    <name type="scientific">Splendidivirga corallicola</name>
    <dbReference type="NCBI Taxonomy" id="3051826"/>
    <lineage>
        <taxon>Bacteria</taxon>
        <taxon>Pseudomonadati</taxon>
        <taxon>Bacteroidota</taxon>
        <taxon>Cytophagia</taxon>
        <taxon>Cytophagales</taxon>
        <taxon>Splendidivirgaceae</taxon>
        <taxon>Splendidivirga</taxon>
    </lineage>
</organism>
<feature type="domain" description="MurNAc-LAA" evidence="4">
    <location>
        <begin position="184"/>
        <end position="396"/>
    </location>
</feature>
<evidence type="ECO:0000256" key="2">
    <source>
        <dbReference type="ARBA" id="ARBA00011901"/>
    </source>
</evidence>
<evidence type="ECO:0000313" key="5">
    <source>
        <dbReference type="EMBL" id="MDN5204447.1"/>
    </source>
</evidence>
<dbReference type="PANTHER" id="PTHR30404:SF0">
    <property type="entry name" value="N-ACETYLMURAMOYL-L-ALANINE AMIDASE AMIC"/>
    <property type="match status" value="1"/>
</dbReference>
<dbReference type="EMBL" id="JAUJEA010000011">
    <property type="protein sequence ID" value="MDN5204447.1"/>
    <property type="molecule type" value="Genomic_DNA"/>
</dbReference>
<dbReference type="Gene3D" id="3.40.630.40">
    <property type="entry name" value="Zn-dependent exopeptidases"/>
    <property type="match status" value="1"/>
</dbReference>
<keyword evidence="6" id="KW-1185">Reference proteome</keyword>
<dbReference type="Proteomes" id="UP001172082">
    <property type="component" value="Unassembled WGS sequence"/>
</dbReference>
<dbReference type="RefSeq" id="WP_346754470.1">
    <property type="nucleotide sequence ID" value="NZ_JAUJEA010000011.1"/>
</dbReference>
<dbReference type="SUPFAM" id="SSF53187">
    <property type="entry name" value="Zn-dependent exopeptidases"/>
    <property type="match status" value="1"/>
</dbReference>
<comment type="caution">
    <text evidence="5">The sequence shown here is derived from an EMBL/GenBank/DDBJ whole genome shotgun (WGS) entry which is preliminary data.</text>
</comment>
<dbReference type="PANTHER" id="PTHR30404">
    <property type="entry name" value="N-ACETYLMURAMOYL-L-ALANINE AMIDASE"/>
    <property type="match status" value="1"/>
</dbReference>
<comment type="catalytic activity">
    <reaction evidence="1">
        <text>Hydrolyzes the link between N-acetylmuramoyl residues and L-amino acid residues in certain cell-wall glycopeptides.</text>
        <dbReference type="EC" id="3.5.1.28"/>
    </reaction>
</comment>
<evidence type="ECO:0000256" key="3">
    <source>
        <dbReference type="ARBA" id="ARBA00022801"/>
    </source>
</evidence>
<dbReference type="GO" id="GO:0008745">
    <property type="term" value="F:N-acetylmuramoyl-L-alanine amidase activity"/>
    <property type="evidence" value="ECO:0007669"/>
    <property type="project" value="UniProtKB-EC"/>
</dbReference>
<evidence type="ECO:0000313" key="6">
    <source>
        <dbReference type="Proteomes" id="UP001172082"/>
    </source>
</evidence>
<proteinExistence type="predicted"/>
<sequence>MRIISCFSTFFLISTVLVAQKTEHLTAKVKDGDGLITFFSRYQISKNDCVEDYFRILNELAEDQSLLKDKEYHLPILVVQHDGKSIRSSIGINDWDLARKIEKYNRDMLNSGLREQDFLEDQQLWVPYNYLNCDDVQIVSDGSTHLDVSIPEKPERVYTFPIFGEEHKHVTIKDSKLKGAVFYVVSGHGGPDPGAMDQFKNETLCEDEYAYDVTLRLAKNLLEHDATVYVITRDDDDGIRDGEILPCDKDETCWKDKKIPRNQVRRLNQRADAINKLYAKNKKAGYKKQLAIVLHVDSRNNRDEQIDMFFYHKYKHDKGKKIANTLMKTIGDKYDHYQKNRGYNGLVKTRELYMLRKCKPTSIFIELGNIRNKKDQKRVVIEQNRQAVADWLKDGVLDIELSEF</sequence>
<dbReference type="InterPro" id="IPR002508">
    <property type="entry name" value="MurNAc-LAA_cat"/>
</dbReference>